<dbReference type="GO" id="GO:0016874">
    <property type="term" value="F:ligase activity"/>
    <property type="evidence" value="ECO:0007669"/>
    <property type="project" value="UniProtKB-KW"/>
</dbReference>
<evidence type="ECO:0000259" key="10">
    <source>
        <dbReference type="Pfam" id="PF00749"/>
    </source>
</evidence>
<dbReference type="InterPro" id="IPR049437">
    <property type="entry name" value="tRNA-synt_1c_C2"/>
</dbReference>
<dbReference type="PRINTS" id="PR00987">
    <property type="entry name" value="TRNASYNTHGLU"/>
</dbReference>
<feature type="short sequence motif" description="'KMSKS' region" evidence="8">
    <location>
        <begin position="269"/>
        <end position="273"/>
    </location>
</feature>
<dbReference type="InterPro" id="IPR000924">
    <property type="entry name" value="Glu/Gln-tRNA-synth"/>
</dbReference>
<feature type="binding site" evidence="8">
    <location>
        <position position="68"/>
    </location>
    <ligand>
        <name>L-glutamine</name>
        <dbReference type="ChEBI" id="CHEBI:58359"/>
    </ligand>
</feature>
<sequence length="556" mass="63031">MSESPKLDFIREIIAADLASGKHSTTITRFPPEPNGYLHLGHARAICLSFGIAQENAAVGARCHLRFDDTNPEKEEVEYVESIKADVKWLGFDWGEHLYYASDYFEFYYDCAVHLIKNGLAYVDQQTAEQIKETRGNLTVPGTPSPWRDRSVEENLALFAKMRAGEFEEGAAVLRAKIDMASPNIVMRDPVLYRVLKATHHNTGDAWCIYPMYDFAHPLEDAKEHITHSLCTLEFEIHRPFYDWTIENCPVPAKPRQIEFSRLNFTFTVMSKRKLLTLVKEGHVAGWDDPRMPTLSGARRRGIPPEAIRRLCEKTGITKFQGITDIAQLEFEIRDHLNTVSPRRMGVLDPLKLIITNWPEGQSEDIELDNHPKDPAMGTRSVAMSRELWIEADDFMEVPEKKFYRLGPGRHVRLRGGYIVKCTGFEKDAAGKITEVLCEFLPGTKGADAPEGVECRAAIHWVSAEHGVDAEVRLYDRLFTVEDPDSAEGGFTSVLNPDSLKKTIRAWVEPSVADAAPETVFQFERLGYFVADRHEHQPGKPVFNRTIGLRDSWGKK</sequence>
<dbReference type="Gene3D" id="3.90.800.10">
    <property type="entry name" value="Glutamyl-tRNA Synthetase, Domain 3"/>
    <property type="match status" value="1"/>
</dbReference>
<feature type="short sequence motif" description="'HIGH' region" evidence="8">
    <location>
        <begin position="32"/>
        <end position="42"/>
    </location>
</feature>
<feature type="domain" description="Glutamyl/glutaminyl-tRNA synthetase class Ib catalytic" evidence="10">
    <location>
        <begin position="28"/>
        <end position="324"/>
    </location>
</feature>
<comment type="caution">
    <text evidence="8">Lacks conserved residue(s) required for the propagation of feature annotation.</text>
</comment>
<feature type="binding site" evidence="8">
    <location>
        <position position="213"/>
    </location>
    <ligand>
        <name>L-glutamine</name>
        <dbReference type="ChEBI" id="CHEBI:58359"/>
    </ligand>
</feature>
<evidence type="ECO:0000259" key="11">
    <source>
        <dbReference type="Pfam" id="PF03950"/>
    </source>
</evidence>
<name>A0ABT3GHN0_9BACT</name>
<dbReference type="PANTHER" id="PTHR43097:SF5">
    <property type="entry name" value="GLUTAMATE--TRNA LIGASE"/>
    <property type="match status" value="1"/>
</dbReference>
<evidence type="ECO:0000256" key="7">
    <source>
        <dbReference type="ARBA" id="ARBA00048270"/>
    </source>
</evidence>
<dbReference type="Pfam" id="PF03950">
    <property type="entry name" value="tRNA-synt_1c_C"/>
    <property type="match status" value="1"/>
</dbReference>
<dbReference type="NCBIfam" id="TIGR00440">
    <property type="entry name" value="glnS"/>
    <property type="match status" value="1"/>
</dbReference>
<keyword evidence="6 8" id="KW-0030">Aminoacyl-tRNA synthetase</keyword>
<evidence type="ECO:0000256" key="8">
    <source>
        <dbReference type="HAMAP-Rule" id="MF_00126"/>
    </source>
</evidence>
<keyword evidence="5 8" id="KW-0648">Protein biosynthesis</keyword>
<dbReference type="NCBIfam" id="NF011291">
    <property type="entry name" value="PRK14703.1"/>
    <property type="match status" value="1"/>
</dbReference>
<feature type="binding site" evidence="8">
    <location>
        <position position="232"/>
    </location>
    <ligand>
        <name>ATP</name>
        <dbReference type="ChEBI" id="CHEBI:30616"/>
    </ligand>
</feature>
<evidence type="ECO:0000313" key="14">
    <source>
        <dbReference type="Proteomes" id="UP001320876"/>
    </source>
</evidence>
<dbReference type="SUPFAM" id="SSF52374">
    <property type="entry name" value="Nucleotidylyl transferase"/>
    <property type="match status" value="1"/>
</dbReference>
<dbReference type="RefSeq" id="WP_264487029.1">
    <property type="nucleotide sequence ID" value="NZ_JAPDDT010000003.1"/>
</dbReference>
<evidence type="ECO:0000256" key="5">
    <source>
        <dbReference type="ARBA" id="ARBA00022917"/>
    </source>
</evidence>
<dbReference type="InterPro" id="IPR020058">
    <property type="entry name" value="Glu/Gln-tRNA-synth_Ib_cat-dom"/>
</dbReference>
<dbReference type="InterPro" id="IPR050132">
    <property type="entry name" value="Gln/Glu-tRNA_Ligase"/>
</dbReference>
<evidence type="ECO:0000256" key="3">
    <source>
        <dbReference type="ARBA" id="ARBA00022741"/>
    </source>
</evidence>
<evidence type="ECO:0000256" key="2">
    <source>
        <dbReference type="ARBA" id="ARBA00022598"/>
    </source>
</evidence>
<evidence type="ECO:0000256" key="1">
    <source>
        <dbReference type="ARBA" id="ARBA00022490"/>
    </source>
</evidence>
<organism evidence="13 14">
    <name type="scientific">Luteolibacter arcticus</name>
    <dbReference type="NCBI Taxonomy" id="1581411"/>
    <lineage>
        <taxon>Bacteria</taxon>
        <taxon>Pseudomonadati</taxon>
        <taxon>Verrucomicrobiota</taxon>
        <taxon>Verrucomicrobiia</taxon>
        <taxon>Verrucomicrobiales</taxon>
        <taxon>Verrucomicrobiaceae</taxon>
        <taxon>Luteolibacter</taxon>
    </lineage>
</organism>
<evidence type="ECO:0000256" key="6">
    <source>
        <dbReference type="ARBA" id="ARBA00023146"/>
    </source>
</evidence>
<comment type="catalytic activity">
    <reaction evidence="7 8">
        <text>tRNA(Gln) + L-glutamine + ATP = L-glutaminyl-tRNA(Gln) + AMP + diphosphate</text>
        <dbReference type="Rhea" id="RHEA:20121"/>
        <dbReference type="Rhea" id="RHEA-COMP:9662"/>
        <dbReference type="Rhea" id="RHEA-COMP:9681"/>
        <dbReference type="ChEBI" id="CHEBI:30616"/>
        <dbReference type="ChEBI" id="CHEBI:33019"/>
        <dbReference type="ChEBI" id="CHEBI:58359"/>
        <dbReference type="ChEBI" id="CHEBI:78442"/>
        <dbReference type="ChEBI" id="CHEBI:78521"/>
        <dbReference type="ChEBI" id="CHEBI:456215"/>
        <dbReference type="EC" id="6.1.1.18"/>
    </reaction>
</comment>
<dbReference type="EMBL" id="JAPDDT010000003">
    <property type="protein sequence ID" value="MCW1922923.1"/>
    <property type="molecule type" value="Genomic_DNA"/>
</dbReference>
<dbReference type="HAMAP" id="MF_00126">
    <property type="entry name" value="Gln_tRNA_synth"/>
    <property type="match status" value="1"/>
</dbReference>
<dbReference type="PROSITE" id="PS00178">
    <property type="entry name" value="AA_TRNA_LIGASE_I"/>
    <property type="match status" value="1"/>
</dbReference>
<comment type="subcellular location">
    <subcellularLocation>
        <location evidence="8">Cytoplasm</location>
    </subcellularLocation>
</comment>
<dbReference type="EC" id="6.1.1.18" evidence="8"/>
<evidence type="ECO:0000313" key="13">
    <source>
        <dbReference type="EMBL" id="MCW1922923.1"/>
    </source>
</evidence>
<dbReference type="InterPro" id="IPR001412">
    <property type="entry name" value="aa-tRNA-synth_I_CS"/>
</dbReference>
<dbReference type="PANTHER" id="PTHR43097">
    <property type="entry name" value="GLUTAMINE-TRNA LIGASE"/>
    <property type="match status" value="1"/>
</dbReference>
<proteinExistence type="inferred from homology"/>
<dbReference type="Pfam" id="PF20974">
    <property type="entry name" value="tRNA-synt_1c_C2"/>
    <property type="match status" value="1"/>
</dbReference>
<dbReference type="InterPro" id="IPR004514">
    <property type="entry name" value="Gln-tRNA-synth"/>
</dbReference>
<evidence type="ECO:0000256" key="4">
    <source>
        <dbReference type="ARBA" id="ARBA00022840"/>
    </source>
</evidence>
<keyword evidence="2 8" id="KW-0436">Ligase</keyword>
<feature type="binding site" evidence="8">
    <location>
        <begin position="262"/>
        <end position="263"/>
    </location>
    <ligand>
        <name>ATP</name>
        <dbReference type="ChEBI" id="CHEBI:30616"/>
    </ligand>
</feature>
<keyword evidence="3 8" id="KW-0547">Nucleotide-binding</keyword>
<dbReference type="InterPro" id="IPR014729">
    <property type="entry name" value="Rossmann-like_a/b/a_fold"/>
</dbReference>
<dbReference type="InterPro" id="IPR020059">
    <property type="entry name" value="Glu/Gln-tRNA-synth_Ib_codon-bd"/>
</dbReference>
<keyword evidence="1 8" id="KW-0963">Cytoplasm</keyword>
<dbReference type="InterPro" id="IPR020056">
    <property type="entry name" value="Rbsml_bL25/Gln-tRNA_synth_N"/>
</dbReference>
<dbReference type="Gene3D" id="2.40.240.10">
    <property type="entry name" value="Ribosomal Protein L25, Chain P"/>
    <property type="match status" value="2"/>
</dbReference>
<comment type="caution">
    <text evidence="13">The sequence shown here is derived from an EMBL/GenBank/DDBJ whole genome shotgun (WGS) entry which is preliminary data.</text>
</comment>
<comment type="subunit">
    <text evidence="8">Monomer.</text>
</comment>
<evidence type="ECO:0000259" key="12">
    <source>
        <dbReference type="Pfam" id="PF20974"/>
    </source>
</evidence>
<evidence type="ECO:0000256" key="9">
    <source>
        <dbReference type="RuleBase" id="RU363037"/>
    </source>
</evidence>
<comment type="similarity">
    <text evidence="8 9">Belongs to the class-I aminoacyl-tRNA synthetase family.</text>
</comment>
<keyword evidence="14" id="KW-1185">Reference proteome</keyword>
<feature type="binding site" evidence="8">
    <location>
        <begin position="33"/>
        <end position="35"/>
    </location>
    <ligand>
        <name>ATP</name>
        <dbReference type="ChEBI" id="CHEBI:30616"/>
    </ligand>
</feature>
<dbReference type="Gene3D" id="1.10.1160.10">
    <property type="entry name" value="Glutamyl-trna Synthetase, Domain 2"/>
    <property type="match status" value="1"/>
</dbReference>
<dbReference type="Proteomes" id="UP001320876">
    <property type="component" value="Unassembled WGS sequence"/>
</dbReference>
<dbReference type="Gene3D" id="3.40.50.620">
    <property type="entry name" value="HUPs"/>
    <property type="match status" value="1"/>
</dbReference>
<feature type="binding site" evidence="8">
    <location>
        <begin position="270"/>
        <end position="272"/>
    </location>
    <ligand>
        <name>ATP</name>
        <dbReference type="ChEBI" id="CHEBI:30616"/>
    </ligand>
</feature>
<keyword evidence="4 8" id="KW-0067">ATP-binding</keyword>
<feature type="domain" description="tRNA synthetases class I (E and Q) anti-codon binding" evidence="12">
    <location>
        <begin position="459"/>
        <end position="532"/>
    </location>
</feature>
<dbReference type="InterPro" id="IPR022861">
    <property type="entry name" value="Gln_tRNA_ligase_bac"/>
</dbReference>
<dbReference type="InterPro" id="IPR020061">
    <property type="entry name" value="Glu_tRNA_lig_a-bdl"/>
</dbReference>
<dbReference type="Pfam" id="PF00749">
    <property type="entry name" value="tRNA-synt_1c"/>
    <property type="match status" value="1"/>
</dbReference>
<reference evidence="13 14" key="1">
    <citation type="submission" date="2022-10" db="EMBL/GenBank/DDBJ databases">
        <title>Luteolibacter arcticus strain CCTCC AB 2014275, whole genome shotgun sequencing project.</title>
        <authorList>
            <person name="Zhao G."/>
            <person name="Shen L."/>
        </authorList>
    </citation>
    <scope>NUCLEOTIDE SEQUENCE [LARGE SCALE GENOMIC DNA]</scope>
    <source>
        <strain evidence="13 14">CCTCC AB 2014275</strain>
    </source>
</reference>
<accession>A0ABT3GHN0</accession>
<dbReference type="SUPFAM" id="SSF50715">
    <property type="entry name" value="Ribosomal protein L25-like"/>
    <property type="match status" value="1"/>
</dbReference>
<protein>
    <recommendedName>
        <fullName evidence="8">Glutamine--tRNA ligase</fullName>
        <ecNumber evidence="8">6.1.1.18</ecNumber>
    </recommendedName>
    <alternativeName>
        <fullName evidence="8">Glutaminyl-tRNA synthetase</fullName>
        <shortName evidence="8">GlnRS</shortName>
    </alternativeName>
</protein>
<gene>
    <name evidence="8" type="primary">glnS</name>
    <name evidence="13" type="ORF">OKA05_10200</name>
</gene>
<dbReference type="InterPro" id="IPR011035">
    <property type="entry name" value="Ribosomal_bL25/Gln-tRNA_synth"/>
</dbReference>
<feature type="domain" description="Glutamyl/glutaminyl-tRNA synthetase class Ib anti-codon binding" evidence="11">
    <location>
        <begin position="341"/>
        <end position="439"/>
    </location>
</feature>